<evidence type="ECO:0000256" key="2">
    <source>
        <dbReference type="SAM" id="Phobius"/>
    </source>
</evidence>
<comment type="caution">
    <text evidence="3">The sequence shown here is derived from an EMBL/GenBank/DDBJ whole genome shotgun (WGS) entry which is preliminary data.</text>
</comment>
<dbReference type="InParanoid" id="A0A0B2UND3"/>
<keyword evidence="2" id="KW-0472">Membrane</keyword>
<gene>
    <name evidence="3" type="ORF">M896_012430</name>
</gene>
<feature type="transmembrane region" description="Helical" evidence="2">
    <location>
        <begin position="12"/>
        <end position="32"/>
    </location>
</feature>
<dbReference type="Proteomes" id="UP000031056">
    <property type="component" value="Unassembled WGS sequence"/>
</dbReference>
<reference evidence="3 4" key="1">
    <citation type="journal article" date="2014" name="MBio">
        <title>The Ordospora colligata genome; evolution of extreme reduction in microsporidia and host-to-parasite horizontal gene transfer.</title>
        <authorList>
            <person name="Pombert J.-F."/>
            <person name="Haag K.L."/>
            <person name="Beidas S."/>
            <person name="Ebert D."/>
            <person name="Keeling P.J."/>
        </authorList>
    </citation>
    <scope>NUCLEOTIDE SEQUENCE [LARGE SCALE GENOMIC DNA]</scope>
    <source>
        <strain evidence="3 4">OC4</strain>
    </source>
</reference>
<dbReference type="AlphaFoldDB" id="A0A0B2UND3"/>
<dbReference type="HOGENOM" id="CLU_1054102_0_0_1"/>
<dbReference type="GeneID" id="26261086"/>
<keyword evidence="4" id="KW-1185">Reference proteome</keyword>
<dbReference type="RefSeq" id="XP_014564629.1">
    <property type="nucleotide sequence ID" value="XM_014709143.1"/>
</dbReference>
<dbReference type="OrthoDB" id="2191482at2759"/>
<evidence type="ECO:0000313" key="3">
    <source>
        <dbReference type="EMBL" id="KHN70587.1"/>
    </source>
</evidence>
<keyword evidence="2" id="KW-1133">Transmembrane helix</keyword>
<name>A0A0B2UND3_9MICR</name>
<keyword evidence="2" id="KW-0812">Transmembrane</keyword>
<dbReference type="VEuPathDB" id="MicrosporidiaDB:M896_012430"/>
<proteinExistence type="predicted"/>
<organism evidence="3 4">
    <name type="scientific">Ordospora colligata OC4</name>
    <dbReference type="NCBI Taxonomy" id="1354746"/>
    <lineage>
        <taxon>Eukaryota</taxon>
        <taxon>Fungi</taxon>
        <taxon>Fungi incertae sedis</taxon>
        <taxon>Microsporidia</taxon>
        <taxon>Ordosporidae</taxon>
        <taxon>Ordospora</taxon>
    </lineage>
</organism>
<dbReference type="EMBL" id="JOKQ01000001">
    <property type="protein sequence ID" value="KHN70587.1"/>
    <property type="molecule type" value="Genomic_DNA"/>
</dbReference>
<feature type="region of interest" description="Disordered" evidence="1">
    <location>
        <begin position="141"/>
        <end position="166"/>
    </location>
</feature>
<protein>
    <submittedName>
        <fullName evidence="3">Uncharacterized protein</fullName>
    </submittedName>
</protein>
<evidence type="ECO:0000313" key="4">
    <source>
        <dbReference type="Proteomes" id="UP000031056"/>
    </source>
</evidence>
<accession>A0A0B2UND3</accession>
<evidence type="ECO:0000256" key="1">
    <source>
        <dbReference type="SAM" id="MobiDB-lite"/>
    </source>
</evidence>
<sequence>MSSTGKKLRNAIGGIVFGAAFTLTALYFLRIFSAYQQRSHNCQVFFEYFGKFRDVKKGIENKDVFDAIESIIDFDGNTLEGMYSEKMESVGEVDSSNNRGFNCFKGAIAKAKQIIFSSQDLKKVMDEILTSERVSVLIAKERMQKEGEKEDDESKTEDSSKADEDSNVMEIDAKNIDILTKAFLYILVKESMNPKSYESFFDHLMNDNVTKNHLSKISKSKDLLTIDINIKGVGDDSPISIYNFIRIVMLETNNLIPRIISDFK</sequence>